<dbReference type="InterPro" id="IPR011335">
    <property type="entry name" value="Restrct_endonuc-II-like"/>
</dbReference>
<proteinExistence type="predicted"/>
<keyword evidence="2" id="KW-0540">Nuclease</keyword>
<keyword evidence="2" id="KW-0255">Endonuclease</keyword>
<dbReference type="EMBL" id="CP109546">
    <property type="protein sequence ID" value="WTZ11246.1"/>
    <property type="molecule type" value="Genomic_DNA"/>
</dbReference>
<accession>A0AAU3I7W6</accession>
<organism evidence="2">
    <name type="scientific">Streptomyces sp. NBC_01393</name>
    <dbReference type="NCBI Taxonomy" id="2903851"/>
    <lineage>
        <taxon>Bacteria</taxon>
        <taxon>Bacillati</taxon>
        <taxon>Actinomycetota</taxon>
        <taxon>Actinomycetes</taxon>
        <taxon>Kitasatosporales</taxon>
        <taxon>Streptomycetaceae</taxon>
        <taxon>Streptomyces</taxon>
    </lineage>
</organism>
<dbReference type="SUPFAM" id="SSF52980">
    <property type="entry name" value="Restriction endonuclease-like"/>
    <property type="match status" value="1"/>
</dbReference>
<dbReference type="InterPro" id="IPR012296">
    <property type="entry name" value="Nuclease_put_TT1808"/>
</dbReference>
<protein>
    <submittedName>
        <fullName evidence="2">Uma2 family endonuclease</fullName>
    </submittedName>
</protein>
<sequence>MTPSTSDQPQMLVEEFEELARHAPESARLEFLNGKIGVKPMPDGNHAQIVAWLLKRCMQYRPELFLFPEQGLQVQAYRNGRARPDGALAPEEHFAGKGEWSEPSGVLMVVEVTSRDRDADRRDRIEKPDGYAAAGIPVYLLVDRDTDSVTVHCDPEGGIYRSLTTRAFGAAVELPDPVGFTLDTQKLKDFAD</sequence>
<dbReference type="AlphaFoldDB" id="A0AAU3I7W6"/>
<evidence type="ECO:0000313" key="2">
    <source>
        <dbReference type="EMBL" id="WTZ11246.1"/>
    </source>
</evidence>
<name>A0AAU3I7W6_9ACTN</name>
<dbReference type="Gene3D" id="3.90.1570.10">
    <property type="entry name" value="tt1808, chain A"/>
    <property type="match status" value="1"/>
</dbReference>
<evidence type="ECO:0000259" key="1">
    <source>
        <dbReference type="Pfam" id="PF05685"/>
    </source>
</evidence>
<keyword evidence="2" id="KW-0378">Hydrolase</keyword>
<dbReference type="InterPro" id="IPR008538">
    <property type="entry name" value="Uma2"/>
</dbReference>
<dbReference type="GO" id="GO:0004519">
    <property type="term" value="F:endonuclease activity"/>
    <property type="evidence" value="ECO:0007669"/>
    <property type="project" value="UniProtKB-KW"/>
</dbReference>
<feature type="domain" description="Putative restriction endonuclease" evidence="1">
    <location>
        <begin position="13"/>
        <end position="184"/>
    </location>
</feature>
<reference evidence="2" key="1">
    <citation type="submission" date="2022-10" db="EMBL/GenBank/DDBJ databases">
        <title>The complete genomes of actinobacterial strains from the NBC collection.</title>
        <authorList>
            <person name="Joergensen T.S."/>
            <person name="Alvarez Arevalo M."/>
            <person name="Sterndorff E.B."/>
            <person name="Faurdal D."/>
            <person name="Vuksanovic O."/>
            <person name="Mourched A.-S."/>
            <person name="Charusanti P."/>
            <person name="Shaw S."/>
            <person name="Blin K."/>
            <person name="Weber T."/>
        </authorList>
    </citation>
    <scope>NUCLEOTIDE SEQUENCE</scope>
    <source>
        <strain evidence="2">NBC_01393</strain>
    </source>
</reference>
<dbReference type="PANTHER" id="PTHR35400">
    <property type="entry name" value="SLR1083 PROTEIN"/>
    <property type="match status" value="1"/>
</dbReference>
<gene>
    <name evidence="2" type="ORF">OG699_26670</name>
</gene>
<dbReference type="Pfam" id="PF05685">
    <property type="entry name" value="Uma2"/>
    <property type="match status" value="1"/>
</dbReference>
<dbReference type="PANTHER" id="PTHR35400:SF3">
    <property type="entry name" value="SLL1072 PROTEIN"/>
    <property type="match status" value="1"/>
</dbReference>
<dbReference type="CDD" id="cd06260">
    <property type="entry name" value="DUF820-like"/>
    <property type="match status" value="1"/>
</dbReference>